<dbReference type="Proteomes" id="UP001374584">
    <property type="component" value="Unassembled WGS sequence"/>
</dbReference>
<protein>
    <submittedName>
        <fullName evidence="1">Uncharacterized protein</fullName>
    </submittedName>
</protein>
<gene>
    <name evidence="1" type="ORF">VNO80_16123</name>
</gene>
<keyword evidence="2" id="KW-1185">Reference proteome</keyword>
<sequence length="82" mass="9174">MQRSEEDAEPEEEGTKDVVMVPCNYAEICFTVAAEDQCGKENATVLLDKDCWKIPNGQRRKSNFVQYLSAANSGYVRVVGLQ</sequence>
<reference evidence="1 2" key="1">
    <citation type="submission" date="2024-01" db="EMBL/GenBank/DDBJ databases">
        <title>The genomes of 5 underutilized Papilionoideae crops provide insights into root nodulation and disease resistanc.</title>
        <authorList>
            <person name="Jiang F."/>
        </authorList>
    </citation>
    <scope>NUCLEOTIDE SEQUENCE [LARGE SCALE GENOMIC DNA]</scope>
    <source>
        <strain evidence="1">JINMINGXINNONG_FW02</strain>
        <tissue evidence="1">Leaves</tissue>
    </source>
</reference>
<evidence type="ECO:0000313" key="1">
    <source>
        <dbReference type="EMBL" id="KAK7356844.1"/>
    </source>
</evidence>
<name>A0AAN9MQ89_PHACN</name>
<comment type="caution">
    <text evidence="1">The sequence shown here is derived from an EMBL/GenBank/DDBJ whole genome shotgun (WGS) entry which is preliminary data.</text>
</comment>
<dbReference type="EMBL" id="JAYMYR010000006">
    <property type="protein sequence ID" value="KAK7356844.1"/>
    <property type="molecule type" value="Genomic_DNA"/>
</dbReference>
<evidence type="ECO:0000313" key="2">
    <source>
        <dbReference type="Proteomes" id="UP001374584"/>
    </source>
</evidence>
<proteinExistence type="predicted"/>
<organism evidence="1 2">
    <name type="scientific">Phaseolus coccineus</name>
    <name type="common">Scarlet runner bean</name>
    <name type="synonym">Phaseolus multiflorus</name>
    <dbReference type="NCBI Taxonomy" id="3886"/>
    <lineage>
        <taxon>Eukaryota</taxon>
        <taxon>Viridiplantae</taxon>
        <taxon>Streptophyta</taxon>
        <taxon>Embryophyta</taxon>
        <taxon>Tracheophyta</taxon>
        <taxon>Spermatophyta</taxon>
        <taxon>Magnoliopsida</taxon>
        <taxon>eudicotyledons</taxon>
        <taxon>Gunneridae</taxon>
        <taxon>Pentapetalae</taxon>
        <taxon>rosids</taxon>
        <taxon>fabids</taxon>
        <taxon>Fabales</taxon>
        <taxon>Fabaceae</taxon>
        <taxon>Papilionoideae</taxon>
        <taxon>50 kb inversion clade</taxon>
        <taxon>NPAAA clade</taxon>
        <taxon>indigoferoid/millettioid clade</taxon>
        <taxon>Phaseoleae</taxon>
        <taxon>Phaseolus</taxon>
    </lineage>
</organism>
<accession>A0AAN9MQ89</accession>
<dbReference type="AlphaFoldDB" id="A0AAN9MQ89"/>